<gene>
    <name evidence="2" type="ORF">LKD31_01160</name>
</gene>
<organism evidence="2 3">
    <name type="scientific">Hominenteromicrobium mulieris</name>
    <dbReference type="NCBI Taxonomy" id="2885357"/>
    <lineage>
        <taxon>Bacteria</taxon>
        <taxon>Bacillati</taxon>
        <taxon>Bacillota</taxon>
        <taxon>Clostridia</taxon>
        <taxon>Eubacteriales</taxon>
        <taxon>Oscillospiraceae</taxon>
        <taxon>Hominenteromicrobium</taxon>
    </lineage>
</organism>
<keyword evidence="3" id="KW-1185">Reference proteome</keyword>
<feature type="region of interest" description="Disordered" evidence="1">
    <location>
        <begin position="63"/>
        <end position="87"/>
    </location>
</feature>
<feature type="compositionally biased region" description="Low complexity" evidence="1">
    <location>
        <begin position="78"/>
        <end position="87"/>
    </location>
</feature>
<proteinExistence type="predicted"/>
<comment type="caution">
    <text evidence="2">The sequence shown here is derived from an EMBL/GenBank/DDBJ whole genome shotgun (WGS) entry which is preliminary data.</text>
</comment>
<protein>
    <submittedName>
        <fullName evidence="2">SpoIIIAH-like family protein</fullName>
    </submittedName>
</protein>
<evidence type="ECO:0000256" key="1">
    <source>
        <dbReference type="SAM" id="MobiDB-lite"/>
    </source>
</evidence>
<reference evidence="2" key="1">
    <citation type="submission" date="2021-10" db="EMBL/GenBank/DDBJ databases">
        <title>Anaerobic single-cell dispensing facilitates the cultivation of human gut bacteria.</title>
        <authorList>
            <person name="Afrizal A."/>
        </authorList>
    </citation>
    <scope>NUCLEOTIDE SEQUENCE</scope>
    <source>
        <strain evidence="2">CLA-AA-H250</strain>
    </source>
</reference>
<dbReference type="Proteomes" id="UP001199424">
    <property type="component" value="Unassembled WGS sequence"/>
</dbReference>
<dbReference type="Pfam" id="PF12685">
    <property type="entry name" value="SpoIIIAH"/>
    <property type="match status" value="1"/>
</dbReference>
<sequence>MKYGKRQLILASLVLALGAAVYLNWQFAGTKVQSAGDVSEESASSALGAAQLVNNAYVETVSDTPMNEDGVLPETEPADGAAESSAAEETAAAVSASAKLSDARLTRQTARDEAVELLEDILKDDSAEVAVKQAAVDEAAVIAQNILKETNIESLIEAKGFTECVAYINGESCTVVVNGDMEDEQNALIVRDIAVSESGVSAENVKIISAAK</sequence>
<evidence type="ECO:0000313" key="2">
    <source>
        <dbReference type="EMBL" id="MCC2135628.1"/>
    </source>
</evidence>
<accession>A0AAE3AK72</accession>
<dbReference type="InterPro" id="IPR024232">
    <property type="entry name" value="SpoIIIAH"/>
</dbReference>
<dbReference type="EMBL" id="JAJEQC010000001">
    <property type="protein sequence ID" value="MCC2135628.1"/>
    <property type="molecule type" value="Genomic_DNA"/>
</dbReference>
<dbReference type="AlphaFoldDB" id="A0AAE3AK72"/>
<evidence type="ECO:0000313" key="3">
    <source>
        <dbReference type="Proteomes" id="UP001199424"/>
    </source>
</evidence>
<dbReference type="InterPro" id="IPR038503">
    <property type="entry name" value="SpoIIIAH_sf"/>
</dbReference>
<name>A0AAE3AK72_9FIRM</name>
<dbReference type="RefSeq" id="WP_308448260.1">
    <property type="nucleotide sequence ID" value="NZ_JAJEQC010000001.1"/>
</dbReference>
<dbReference type="Gene3D" id="1.10.287.4300">
    <property type="entry name" value="Stage III sporulation protein AH-like"/>
    <property type="match status" value="1"/>
</dbReference>